<comment type="caution">
    <text evidence="1">The sequence shown here is derived from an EMBL/GenBank/DDBJ whole genome shotgun (WGS) entry which is preliminary data.</text>
</comment>
<feature type="non-terminal residue" evidence="1">
    <location>
        <position position="254"/>
    </location>
</feature>
<organism evidence="1 2">
    <name type="scientific">Meganyctiphanes norvegica</name>
    <name type="common">Northern krill</name>
    <name type="synonym">Thysanopoda norvegica</name>
    <dbReference type="NCBI Taxonomy" id="48144"/>
    <lineage>
        <taxon>Eukaryota</taxon>
        <taxon>Metazoa</taxon>
        <taxon>Ecdysozoa</taxon>
        <taxon>Arthropoda</taxon>
        <taxon>Crustacea</taxon>
        <taxon>Multicrustacea</taxon>
        <taxon>Malacostraca</taxon>
        <taxon>Eumalacostraca</taxon>
        <taxon>Eucarida</taxon>
        <taxon>Euphausiacea</taxon>
        <taxon>Euphausiidae</taxon>
        <taxon>Meganyctiphanes</taxon>
    </lineage>
</organism>
<evidence type="ECO:0000313" key="2">
    <source>
        <dbReference type="Proteomes" id="UP001497623"/>
    </source>
</evidence>
<name>A0AAV2QTT4_MEGNR</name>
<evidence type="ECO:0000313" key="1">
    <source>
        <dbReference type="EMBL" id="CAL4100637.1"/>
    </source>
</evidence>
<gene>
    <name evidence="1" type="ORF">MNOR_LOCUS16847</name>
</gene>
<sequence length="254" mass="26728">GEEIEEKGLKCDGPQCVCCTPYKRIIPCSIGKPCGVSLPSAYDGPQESGVYKEKCGVDERVAEYVTPKCLCCTENKCSRASKTCNGGKGLCKRKCGKDEKPIRAIGPDTCGGRPGSCSCCVVQPCKSPSTRCSGTEGRRGKCAEHCRLGTEPIGLCPGPIGMCKCCASKVCMAVGSVCGKTGAGICRESCEIMEIENGKCPGMSCKCCLSPLCLEMNKMCGSKGQGVCKDQCDQRTEQVDGACDGLCCYCCVKK</sequence>
<reference evidence="1 2" key="1">
    <citation type="submission" date="2024-05" db="EMBL/GenBank/DDBJ databases">
        <authorList>
            <person name="Wallberg A."/>
        </authorList>
    </citation>
    <scope>NUCLEOTIDE SEQUENCE [LARGE SCALE GENOMIC DNA]</scope>
</reference>
<dbReference type="EMBL" id="CAXKWB010011266">
    <property type="protein sequence ID" value="CAL4100637.1"/>
    <property type="molecule type" value="Genomic_DNA"/>
</dbReference>
<dbReference type="Proteomes" id="UP001497623">
    <property type="component" value="Unassembled WGS sequence"/>
</dbReference>
<keyword evidence="2" id="KW-1185">Reference proteome</keyword>
<accession>A0AAV2QTT4</accession>
<protein>
    <submittedName>
        <fullName evidence="1">Uncharacterized protein</fullName>
    </submittedName>
</protein>
<proteinExistence type="predicted"/>
<dbReference type="AlphaFoldDB" id="A0AAV2QTT4"/>
<feature type="non-terminal residue" evidence="1">
    <location>
        <position position="1"/>
    </location>
</feature>